<comment type="caution">
    <text evidence="13">The sequence shown here is derived from an EMBL/GenBank/DDBJ whole genome shotgun (WGS) entry which is preliminary data.</text>
</comment>
<dbReference type="EMBL" id="JAFIMR010000023">
    <property type="protein sequence ID" value="KAI1864680.1"/>
    <property type="molecule type" value="Genomic_DNA"/>
</dbReference>
<evidence type="ECO:0000313" key="14">
    <source>
        <dbReference type="Proteomes" id="UP000829685"/>
    </source>
</evidence>
<evidence type="ECO:0000256" key="3">
    <source>
        <dbReference type="ARBA" id="ARBA00022598"/>
    </source>
</evidence>
<sequence>MASFLSRASSSNHVQLATTAIVSGAVVAGAILGYQQFQRESRVHQLKHSIPEVENEGEALRKLTSYGGASKANDEDLRNEELARRAQAGDFDDELILEQLARNRVFLTPEGLEKLRNSFVIVVGCGGVGSHATAALARSGVSKIRLIDFDQVTLSSLNRHAVATLADVGIAKVQCLYRRLIAITPWTNFDLRLEKYWEEAADRLLEPWKGTGQKPDFVIDAIDNIDTKVSLLKYCHDHQIPVISAMGAGCKSDPTRIIVGDIGSSTDDGLSRATRRRLKLLGITKGIPTVFSTEKTGEGKAELLPLPEEEFQKGSIGDLGVLPDFRVRILPVLGTMPAVFGYTVANHIILSITGYPLDYPIAKGRDKMHDSILAALQGSEEKILRHLNPGSDHTIAVGLKIPVTVGDVSFVAEDIFKGRSAVTGLATRLVLLRWRKPTKSTLLEIEGQKSSDLRLSDLVCMTKEEATRHEREILRGDKRVEDVYDQETIDKIEGLLKETAKYEKYR</sequence>
<evidence type="ECO:0000256" key="8">
    <source>
        <dbReference type="ARBA" id="ARBA00022989"/>
    </source>
</evidence>
<dbReference type="Proteomes" id="UP000829685">
    <property type="component" value="Unassembled WGS sequence"/>
</dbReference>
<keyword evidence="14" id="KW-1185">Reference proteome</keyword>
<evidence type="ECO:0000259" key="12">
    <source>
        <dbReference type="Pfam" id="PF00899"/>
    </source>
</evidence>
<dbReference type="Gene3D" id="3.40.50.720">
    <property type="entry name" value="NAD(P)-binding Rossmann-like Domain"/>
    <property type="match status" value="1"/>
</dbReference>
<keyword evidence="3" id="KW-0436">Ligase</keyword>
<dbReference type="PANTHER" id="PTHR43267">
    <property type="entry name" value="TRNA THREONYLCARBAMOYLADENOSINE DEHYDRATASE"/>
    <property type="match status" value="1"/>
</dbReference>
<dbReference type="FunFam" id="3.40.50.720:FF:000125">
    <property type="entry name" value="tRNA threonylcarbamoyladenosine dehydratase 2-like"/>
    <property type="match status" value="1"/>
</dbReference>
<reference evidence="13" key="1">
    <citation type="submission" date="2021-03" db="EMBL/GenBank/DDBJ databases">
        <title>Revisited historic fungal species revealed as producer of novel bioactive compounds through whole genome sequencing and comparative genomics.</title>
        <authorList>
            <person name="Vignolle G.A."/>
            <person name="Hochenegger N."/>
            <person name="Mach R.L."/>
            <person name="Mach-Aigner A.R."/>
            <person name="Javad Rahimi M."/>
            <person name="Salim K.A."/>
            <person name="Chan C.M."/>
            <person name="Lim L.B.L."/>
            <person name="Cai F."/>
            <person name="Druzhinina I.S."/>
            <person name="U'Ren J.M."/>
            <person name="Derntl C."/>
        </authorList>
    </citation>
    <scope>NUCLEOTIDE SEQUENCE</scope>
    <source>
        <strain evidence="13">TUCIM 5799</strain>
    </source>
</reference>
<evidence type="ECO:0000256" key="1">
    <source>
        <dbReference type="ARBA" id="ARBA00004374"/>
    </source>
</evidence>
<comment type="function">
    <text evidence="11">Catalyzes the ATP-dependent dehydration of threonylcarbamoyladenosine at position 37 (t(6)A37) to form cyclic t(6)A37 (ct(6)A37) in tRNAs that read codons beginning with adenine.</text>
</comment>
<evidence type="ECO:0000313" key="13">
    <source>
        <dbReference type="EMBL" id="KAI1864680.1"/>
    </source>
</evidence>
<keyword evidence="8" id="KW-1133">Transmembrane helix</keyword>
<evidence type="ECO:0000256" key="2">
    <source>
        <dbReference type="ARBA" id="ARBA00009919"/>
    </source>
</evidence>
<evidence type="ECO:0000256" key="4">
    <source>
        <dbReference type="ARBA" id="ARBA00022692"/>
    </source>
</evidence>
<gene>
    <name evidence="13" type="ORF">JX265_008404</name>
</gene>
<dbReference type="InterPro" id="IPR035985">
    <property type="entry name" value="Ubiquitin-activating_enz"/>
</dbReference>
<comment type="similarity">
    <text evidence="2">Belongs to the HesA/MoeB/ThiF family.</text>
</comment>
<keyword evidence="6" id="KW-1000">Mitochondrion outer membrane</keyword>
<dbReference type="AlphaFoldDB" id="A0A9P9WI60"/>
<keyword evidence="9" id="KW-0496">Mitochondrion</keyword>
<dbReference type="Pfam" id="PF00899">
    <property type="entry name" value="ThiF"/>
    <property type="match status" value="1"/>
</dbReference>
<evidence type="ECO:0000256" key="6">
    <source>
        <dbReference type="ARBA" id="ARBA00022787"/>
    </source>
</evidence>
<evidence type="ECO:0000256" key="7">
    <source>
        <dbReference type="ARBA" id="ARBA00022840"/>
    </source>
</evidence>
<dbReference type="GO" id="GO:0008641">
    <property type="term" value="F:ubiquitin-like modifier activating enzyme activity"/>
    <property type="evidence" value="ECO:0007669"/>
    <property type="project" value="InterPro"/>
</dbReference>
<protein>
    <recommendedName>
        <fullName evidence="12">THIF-type NAD/FAD binding fold domain-containing protein</fullName>
    </recommendedName>
</protein>
<dbReference type="GO" id="GO:0005524">
    <property type="term" value="F:ATP binding"/>
    <property type="evidence" value="ECO:0007669"/>
    <property type="project" value="UniProtKB-KW"/>
</dbReference>
<dbReference type="InterPro" id="IPR045886">
    <property type="entry name" value="ThiF/MoeB/HesA"/>
</dbReference>
<keyword evidence="4" id="KW-0812">Transmembrane</keyword>
<evidence type="ECO:0000256" key="10">
    <source>
        <dbReference type="ARBA" id="ARBA00023136"/>
    </source>
</evidence>
<name>A0A9P9WI60_9PEZI</name>
<feature type="domain" description="THIF-type NAD/FAD binding fold" evidence="12">
    <location>
        <begin position="102"/>
        <end position="358"/>
    </location>
</feature>
<accession>A0A9P9WI60</accession>
<comment type="subcellular location">
    <subcellularLocation>
        <location evidence="1">Mitochondrion outer membrane</location>
        <topology evidence="1">Multi-pass membrane protein</topology>
    </subcellularLocation>
</comment>
<evidence type="ECO:0000256" key="11">
    <source>
        <dbReference type="ARBA" id="ARBA00060084"/>
    </source>
</evidence>
<dbReference type="SUPFAM" id="SSF69572">
    <property type="entry name" value="Activating enzymes of the ubiquitin-like proteins"/>
    <property type="match status" value="1"/>
</dbReference>
<organism evidence="13 14">
    <name type="scientific">Neoarthrinium moseri</name>
    <dbReference type="NCBI Taxonomy" id="1658444"/>
    <lineage>
        <taxon>Eukaryota</taxon>
        <taxon>Fungi</taxon>
        <taxon>Dikarya</taxon>
        <taxon>Ascomycota</taxon>
        <taxon>Pezizomycotina</taxon>
        <taxon>Sordariomycetes</taxon>
        <taxon>Xylariomycetidae</taxon>
        <taxon>Amphisphaeriales</taxon>
        <taxon>Apiosporaceae</taxon>
        <taxon>Neoarthrinium</taxon>
    </lineage>
</organism>
<keyword evidence="5" id="KW-0547">Nucleotide-binding</keyword>
<dbReference type="InterPro" id="IPR000594">
    <property type="entry name" value="ThiF_NAD_FAD-bd"/>
</dbReference>
<evidence type="ECO:0000256" key="9">
    <source>
        <dbReference type="ARBA" id="ARBA00023128"/>
    </source>
</evidence>
<dbReference type="CDD" id="cd00755">
    <property type="entry name" value="YgdL_like"/>
    <property type="match status" value="1"/>
</dbReference>
<dbReference type="GO" id="GO:0061504">
    <property type="term" value="P:cyclic threonylcarbamoyladenosine biosynthetic process"/>
    <property type="evidence" value="ECO:0007669"/>
    <property type="project" value="TreeGrafter"/>
</dbReference>
<keyword evidence="10" id="KW-0472">Membrane</keyword>
<keyword evidence="7" id="KW-0067">ATP-binding</keyword>
<proteinExistence type="inferred from homology"/>
<dbReference type="PANTHER" id="PTHR43267:SF2">
    <property type="entry name" value="TRNA THREONYLCARBAMOYLADENOSINE DEHYDRATASE 1-RELATED"/>
    <property type="match status" value="1"/>
</dbReference>
<dbReference type="GO" id="GO:0061503">
    <property type="term" value="F:tRNA threonylcarbamoyladenosine dehydratase"/>
    <property type="evidence" value="ECO:0007669"/>
    <property type="project" value="TreeGrafter"/>
</dbReference>
<evidence type="ECO:0000256" key="5">
    <source>
        <dbReference type="ARBA" id="ARBA00022741"/>
    </source>
</evidence>
<dbReference type="GO" id="GO:0005741">
    <property type="term" value="C:mitochondrial outer membrane"/>
    <property type="evidence" value="ECO:0007669"/>
    <property type="project" value="UniProtKB-SubCell"/>
</dbReference>